<dbReference type="InterPro" id="IPR019734">
    <property type="entry name" value="TPR_rpt"/>
</dbReference>
<dbReference type="InterPro" id="IPR051012">
    <property type="entry name" value="CellSynth/LPSAsmb/PSIAsmb"/>
</dbReference>
<proteinExistence type="predicted"/>
<evidence type="ECO:0000313" key="6">
    <source>
        <dbReference type="Proteomes" id="UP000823636"/>
    </source>
</evidence>
<name>A0A9D9E2W6_9BACT</name>
<organism evidence="5 6">
    <name type="scientific">Candidatus Caccoplasma merdipullorum</name>
    <dbReference type="NCBI Taxonomy" id="2840718"/>
    <lineage>
        <taxon>Bacteria</taxon>
        <taxon>Pseudomonadati</taxon>
        <taxon>Bacteroidota</taxon>
        <taxon>Bacteroidia</taxon>
        <taxon>Bacteroidales</taxon>
        <taxon>Bacteroidaceae</taxon>
        <taxon>Bacteroidaceae incertae sedis</taxon>
        <taxon>Candidatus Caccoplasma</taxon>
    </lineage>
</organism>
<feature type="chain" id="PRO_5038650099" evidence="4">
    <location>
        <begin position="22"/>
        <end position="410"/>
    </location>
</feature>
<keyword evidence="4" id="KW-0732">Signal</keyword>
<evidence type="ECO:0000256" key="4">
    <source>
        <dbReference type="SAM" id="SignalP"/>
    </source>
</evidence>
<dbReference type="InterPro" id="IPR011990">
    <property type="entry name" value="TPR-like_helical_dom_sf"/>
</dbReference>
<dbReference type="Proteomes" id="UP000823636">
    <property type="component" value="Unassembled WGS sequence"/>
</dbReference>
<reference evidence="5" key="1">
    <citation type="submission" date="2020-10" db="EMBL/GenBank/DDBJ databases">
        <authorList>
            <person name="Gilroy R."/>
        </authorList>
    </citation>
    <scope>NUCLEOTIDE SEQUENCE</scope>
    <source>
        <strain evidence="5">G3-4614</strain>
    </source>
</reference>
<dbReference type="Pfam" id="PF13414">
    <property type="entry name" value="TPR_11"/>
    <property type="match status" value="1"/>
</dbReference>
<evidence type="ECO:0000256" key="2">
    <source>
        <dbReference type="ARBA" id="ARBA00022803"/>
    </source>
</evidence>
<dbReference type="AlphaFoldDB" id="A0A9D9E2W6"/>
<dbReference type="PANTHER" id="PTHR45586:SF1">
    <property type="entry name" value="LIPOPOLYSACCHARIDE ASSEMBLY PROTEIN B"/>
    <property type="match status" value="1"/>
</dbReference>
<keyword evidence="2 3" id="KW-0802">TPR repeat</keyword>
<evidence type="ECO:0000256" key="3">
    <source>
        <dbReference type="PROSITE-ProRule" id="PRU00339"/>
    </source>
</evidence>
<protein>
    <submittedName>
        <fullName evidence="5">Tetratricopeptide repeat protein</fullName>
    </submittedName>
</protein>
<feature type="repeat" description="TPR" evidence="3">
    <location>
        <begin position="288"/>
        <end position="321"/>
    </location>
</feature>
<gene>
    <name evidence="5" type="ORF">IAC54_01295</name>
</gene>
<sequence>MRKIYLALAMALIVTAGYAQKKNVNSAYNETWQDAPDFDNARKLIKEAFQDSTTMNWVKTWATAGMVEMKFFETELIKAMSGGSANEEAMYNALKEAYDYFLVAVDLDAKPDEKGKVKPKFTRDIKDQLHTNMEYFYYGGGYFLNKQNNQKAYEMFMIFDDLCKKDFMASFKIDCADSMHMQARYLAAIMAYSAGDKDGALDAFLRSKEDNFNGLDVYNAIANIYAEKNDTVNQIAILKEGIDKFGEEANSSEYGFMSQLINIYINKSDINTAISMLNESLNSDPNNKEYWKVLGSLYYEQKDEANAINALEKAIEIDPTYADAYGEIGRIYYNAAVNESNKANEIQNNAEYRKAKEEIVKPAFQKAIPYYEKAHEYKPDEMGFLYNLKSIYYNIDDGANLERVEKLLGE</sequence>
<evidence type="ECO:0000256" key="1">
    <source>
        <dbReference type="ARBA" id="ARBA00022737"/>
    </source>
</evidence>
<keyword evidence="1" id="KW-0677">Repeat</keyword>
<dbReference type="PROSITE" id="PS50005">
    <property type="entry name" value="TPR"/>
    <property type="match status" value="1"/>
</dbReference>
<dbReference type="SMART" id="SM00028">
    <property type="entry name" value="TPR"/>
    <property type="match status" value="3"/>
</dbReference>
<dbReference type="SUPFAM" id="SSF48452">
    <property type="entry name" value="TPR-like"/>
    <property type="match status" value="2"/>
</dbReference>
<dbReference type="PANTHER" id="PTHR45586">
    <property type="entry name" value="TPR REPEAT-CONTAINING PROTEIN PA4667"/>
    <property type="match status" value="1"/>
</dbReference>
<accession>A0A9D9E2W6</accession>
<comment type="caution">
    <text evidence="5">The sequence shown here is derived from an EMBL/GenBank/DDBJ whole genome shotgun (WGS) entry which is preliminary data.</text>
</comment>
<evidence type="ECO:0000313" key="5">
    <source>
        <dbReference type="EMBL" id="MBO8437520.1"/>
    </source>
</evidence>
<dbReference type="Gene3D" id="1.25.40.10">
    <property type="entry name" value="Tetratricopeptide repeat domain"/>
    <property type="match status" value="2"/>
</dbReference>
<dbReference type="EMBL" id="JADIMW010000011">
    <property type="protein sequence ID" value="MBO8437520.1"/>
    <property type="molecule type" value="Genomic_DNA"/>
</dbReference>
<feature type="signal peptide" evidence="4">
    <location>
        <begin position="1"/>
        <end position="21"/>
    </location>
</feature>
<reference evidence="5" key="2">
    <citation type="journal article" date="2021" name="PeerJ">
        <title>Extensive microbial diversity within the chicken gut microbiome revealed by metagenomics and culture.</title>
        <authorList>
            <person name="Gilroy R."/>
            <person name="Ravi A."/>
            <person name="Getino M."/>
            <person name="Pursley I."/>
            <person name="Horton D.L."/>
            <person name="Alikhan N.F."/>
            <person name="Baker D."/>
            <person name="Gharbi K."/>
            <person name="Hall N."/>
            <person name="Watson M."/>
            <person name="Adriaenssens E.M."/>
            <person name="Foster-Nyarko E."/>
            <person name="Jarju S."/>
            <person name="Secka A."/>
            <person name="Antonio M."/>
            <person name="Oren A."/>
            <person name="Chaudhuri R.R."/>
            <person name="La Ragione R."/>
            <person name="Hildebrand F."/>
            <person name="Pallen M.J."/>
        </authorList>
    </citation>
    <scope>NUCLEOTIDE SEQUENCE</scope>
    <source>
        <strain evidence="5">G3-4614</strain>
    </source>
</reference>